<dbReference type="InterPro" id="IPR011660">
    <property type="entry name" value="VapB-like"/>
</dbReference>
<proteinExistence type="predicted"/>
<dbReference type="RefSeq" id="WP_087470493.1">
    <property type="nucleotide sequence ID" value="NZ_CP021383.1"/>
</dbReference>
<sequence length="89" mass="9947">MSLNIKNERTHALVRRLAETTGQSQTSAIEDAVQRRLDEVLESRSRGDEAVAARRAEIARLLDEIRVDLDVESVRAAEASLYDESGLPR</sequence>
<dbReference type="AlphaFoldDB" id="A0A1Y0HTZ2"/>
<dbReference type="KEGG" id="cceu:CBR64_08130"/>
<gene>
    <name evidence="2" type="ORF">CBR64_08130</name>
</gene>
<evidence type="ECO:0000313" key="2">
    <source>
        <dbReference type="EMBL" id="ARU51450.1"/>
    </source>
</evidence>
<dbReference type="EMBL" id="CP021383">
    <property type="protein sequence ID" value="ARU51450.1"/>
    <property type="molecule type" value="Genomic_DNA"/>
</dbReference>
<organism evidence="2 3">
    <name type="scientific">Cellulosimicrobium cellulans</name>
    <name type="common">Arthrobacter luteus</name>
    <dbReference type="NCBI Taxonomy" id="1710"/>
    <lineage>
        <taxon>Bacteria</taxon>
        <taxon>Bacillati</taxon>
        <taxon>Actinomycetota</taxon>
        <taxon>Actinomycetes</taxon>
        <taxon>Micrococcales</taxon>
        <taxon>Promicromonosporaceae</taxon>
        <taxon>Cellulosimicrobium</taxon>
    </lineage>
</organism>
<name>A0A1Y0HTZ2_CELCE</name>
<protein>
    <recommendedName>
        <fullName evidence="4">Antitoxin</fullName>
    </recommendedName>
</protein>
<evidence type="ECO:0000313" key="3">
    <source>
        <dbReference type="Proteomes" id="UP000196228"/>
    </source>
</evidence>
<dbReference type="Pfam" id="PF07704">
    <property type="entry name" value="PSK_trans_fac"/>
    <property type="match status" value="1"/>
</dbReference>
<accession>A0A1Y0HTZ2</accession>
<reference evidence="2 3" key="1">
    <citation type="submission" date="2017-05" db="EMBL/GenBank/DDBJ databases">
        <authorList>
            <person name="Song R."/>
            <person name="Chenine A.L."/>
            <person name="Ruprecht R.M."/>
        </authorList>
    </citation>
    <scope>NUCLEOTIDE SEQUENCE [LARGE SCALE GENOMIC DNA]</scope>
    <source>
        <strain evidence="2 3">PSBB019</strain>
    </source>
</reference>
<evidence type="ECO:0000256" key="1">
    <source>
        <dbReference type="ARBA" id="ARBA00022649"/>
    </source>
</evidence>
<dbReference type="Proteomes" id="UP000196228">
    <property type="component" value="Chromosome"/>
</dbReference>
<keyword evidence="1" id="KW-1277">Toxin-antitoxin system</keyword>
<dbReference type="OrthoDB" id="560250at2"/>
<evidence type="ECO:0008006" key="4">
    <source>
        <dbReference type="Google" id="ProtNLM"/>
    </source>
</evidence>